<dbReference type="SUPFAM" id="SSF53187">
    <property type="entry name" value="Zn-dependent exopeptidases"/>
    <property type="match status" value="1"/>
</dbReference>
<comment type="cofactor">
    <cofactor evidence="1">
        <name>Co(2+)</name>
        <dbReference type="ChEBI" id="CHEBI:48828"/>
    </cofactor>
</comment>
<keyword evidence="11" id="KW-0220">Diaminopimelate biosynthesis</keyword>
<evidence type="ECO:0000256" key="5">
    <source>
        <dbReference type="ARBA" id="ARBA00011921"/>
    </source>
</evidence>
<evidence type="ECO:0000256" key="11">
    <source>
        <dbReference type="ARBA" id="ARBA00022915"/>
    </source>
</evidence>
<evidence type="ECO:0000256" key="7">
    <source>
        <dbReference type="ARBA" id="ARBA00022605"/>
    </source>
</evidence>
<dbReference type="PROSITE" id="PS00758">
    <property type="entry name" value="ARGE_DAPE_CPG2_1"/>
    <property type="match status" value="1"/>
</dbReference>
<comment type="pathway">
    <text evidence="3">Amino-acid biosynthesis; L-lysine biosynthesis via DAP pathway; LL-2,6-diaminopimelate from (S)-tetrahydrodipicolinate (succinylase route): step 3/3.</text>
</comment>
<evidence type="ECO:0000256" key="4">
    <source>
        <dbReference type="ARBA" id="ARBA00006247"/>
    </source>
</evidence>
<accession>A0A0R1FB18</accession>
<evidence type="ECO:0000256" key="3">
    <source>
        <dbReference type="ARBA" id="ARBA00005130"/>
    </source>
</evidence>
<keyword evidence="10" id="KW-0862">Zinc</keyword>
<dbReference type="GO" id="GO:0009014">
    <property type="term" value="F:succinyl-diaminopimelate desuccinylase activity"/>
    <property type="evidence" value="ECO:0007669"/>
    <property type="project" value="UniProtKB-EC"/>
</dbReference>
<dbReference type="RefSeq" id="WP_010012088.1">
    <property type="nucleotide sequence ID" value="NZ_AZCN01000006.1"/>
</dbReference>
<keyword evidence="12" id="KW-0457">Lysine biosynthesis</keyword>
<dbReference type="Pfam" id="PF01546">
    <property type="entry name" value="Peptidase_M20"/>
    <property type="match status" value="1"/>
</dbReference>
<dbReference type="Gene3D" id="3.30.70.360">
    <property type="match status" value="1"/>
</dbReference>
<dbReference type="eggNOG" id="COG0624">
    <property type="taxonomic scope" value="Bacteria"/>
</dbReference>
<dbReference type="NCBIfam" id="TIGR01910">
    <property type="entry name" value="DapE-ArgE"/>
    <property type="match status" value="1"/>
</dbReference>
<dbReference type="Proteomes" id="UP000051181">
    <property type="component" value="Unassembled WGS sequence"/>
</dbReference>
<evidence type="ECO:0000256" key="6">
    <source>
        <dbReference type="ARBA" id="ARBA00016853"/>
    </source>
</evidence>
<evidence type="ECO:0000256" key="9">
    <source>
        <dbReference type="ARBA" id="ARBA00022801"/>
    </source>
</evidence>
<keyword evidence="13" id="KW-0170">Cobalt</keyword>
<comment type="cofactor">
    <cofactor evidence="2">
        <name>Zn(2+)</name>
        <dbReference type="ChEBI" id="CHEBI:29105"/>
    </cofactor>
</comment>
<keyword evidence="7" id="KW-0028">Amino-acid biosynthesis</keyword>
<evidence type="ECO:0000256" key="13">
    <source>
        <dbReference type="ARBA" id="ARBA00023285"/>
    </source>
</evidence>
<name>A0A0R1FB18_9LACO</name>
<dbReference type="AlphaFoldDB" id="A0A0R1FB18"/>
<keyword evidence="8" id="KW-0479">Metal-binding</keyword>
<dbReference type="NCBIfam" id="NF006365">
    <property type="entry name" value="PRK08588.1"/>
    <property type="match status" value="1"/>
</dbReference>
<dbReference type="InterPro" id="IPR010182">
    <property type="entry name" value="ArgE/DapE"/>
</dbReference>
<dbReference type="InterPro" id="IPR036264">
    <property type="entry name" value="Bact_exopeptidase_dim_dom"/>
</dbReference>
<evidence type="ECO:0000256" key="14">
    <source>
        <dbReference type="ARBA" id="ARBA00051301"/>
    </source>
</evidence>
<dbReference type="CDD" id="cd08659">
    <property type="entry name" value="M20_ArgE_DapE-like"/>
    <property type="match status" value="1"/>
</dbReference>
<dbReference type="GO" id="GO:0046872">
    <property type="term" value="F:metal ion binding"/>
    <property type="evidence" value="ECO:0007669"/>
    <property type="project" value="UniProtKB-KW"/>
</dbReference>
<evidence type="ECO:0000256" key="1">
    <source>
        <dbReference type="ARBA" id="ARBA00001941"/>
    </source>
</evidence>
<evidence type="ECO:0000259" key="15">
    <source>
        <dbReference type="Pfam" id="PF07687"/>
    </source>
</evidence>
<organism evidence="16 17">
    <name type="scientific">Loigolactobacillus coryniformis subsp. coryniformis KCTC 3167 = DSM 20001</name>
    <dbReference type="NCBI Taxonomy" id="913848"/>
    <lineage>
        <taxon>Bacteria</taxon>
        <taxon>Bacillati</taxon>
        <taxon>Bacillota</taxon>
        <taxon>Bacilli</taxon>
        <taxon>Lactobacillales</taxon>
        <taxon>Lactobacillaceae</taxon>
        <taxon>Loigolactobacillus</taxon>
    </lineage>
</organism>
<dbReference type="PATRIC" id="fig|913848.6.peg.2039"/>
<dbReference type="PANTHER" id="PTHR43808">
    <property type="entry name" value="ACETYLORNITHINE DEACETYLASE"/>
    <property type="match status" value="1"/>
</dbReference>
<protein>
    <recommendedName>
        <fullName evidence="6">Probable succinyl-diaminopimelate desuccinylase</fullName>
        <ecNumber evidence="5">3.5.1.18</ecNumber>
    </recommendedName>
</protein>
<evidence type="ECO:0000313" key="17">
    <source>
        <dbReference type="Proteomes" id="UP000051181"/>
    </source>
</evidence>
<dbReference type="UniPathway" id="UPA00034">
    <property type="reaction ID" value="UER00021"/>
</dbReference>
<dbReference type="GeneID" id="65917973"/>
<evidence type="ECO:0000256" key="2">
    <source>
        <dbReference type="ARBA" id="ARBA00001947"/>
    </source>
</evidence>
<evidence type="ECO:0000313" key="16">
    <source>
        <dbReference type="EMBL" id="KRK18936.1"/>
    </source>
</evidence>
<evidence type="ECO:0000256" key="10">
    <source>
        <dbReference type="ARBA" id="ARBA00022833"/>
    </source>
</evidence>
<comment type="similarity">
    <text evidence="4">Belongs to the peptidase M20A family.</text>
</comment>
<dbReference type="InterPro" id="IPR001261">
    <property type="entry name" value="ArgE/DapE_CS"/>
</dbReference>
<dbReference type="InterPro" id="IPR011650">
    <property type="entry name" value="Peptidase_M20_dimer"/>
</dbReference>
<dbReference type="EC" id="3.5.1.18" evidence="5"/>
<keyword evidence="9" id="KW-0378">Hydrolase</keyword>
<dbReference type="GO" id="GO:0009089">
    <property type="term" value="P:lysine biosynthetic process via diaminopimelate"/>
    <property type="evidence" value="ECO:0007669"/>
    <property type="project" value="UniProtKB-UniPathway"/>
</dbReference>
<dbReference type="SUPFAM" id="SSF55031">
    <property type="entry name" value="Bacterial exopeptidase dimerisation domain"/>
    <property type="match status" value="1"/>
</dbReference>
<dbReference type="InterPro" id="IPR050072">
    <property type="entry name" value="Peptidase_M20A"/>
</dbReference>
<dbReference type="GO" id="GO:0019877">
    <property type="term" value="P:diaminopimelate biosynthetic process"/>
    <property type="evidence" value="ECO:0007669"/>
    <property type="project" value="UniProtKB-KW"/>
</dbReference>
<dbReference type="EMBL" id="AZCN01000006">
    <property type="protein sequence ID" value="KRK18936.1"/>
    <property type="molecule type" value="Genomic_DNA"/>
</dbReference>
<comment type="caution">
    <text evidence="16">The sequence shown here is derived from an EMBL/GenBank/DDBJ whole genome shotgun (WGS) entry which is preliminary data.</text>
</comment>
<feature type="domain" description="Peptidase M20 dimerisation" evidence="15">
    <location>
        <begin position="173"/>
        <end position="278"/>
    </location>
</feature>
<gene>
    <name evidence="16" type="ORF">FD22_GL001997</name>
</gene>
<dbReference type="Pfam" id="PF07687">
    <property type="entry name" value="M20_dimer"/>
    <property type="match status" value="1"/>
</dbReference>
<sequence length="381" mass="41422">MDKRKALILLQELLKIKSVNNHEAQVADYIKLLFDQYPAAQVTEVNYAPGRSNLVITIHGDQPGKTLGLSGHLDVVSPGDISAWHHPPFAGEMDTDNVYGRGASDMKGGLAALIYVLLDLLAEKRSFAGTIRLFATVGEETGNYGAAQLTRQGFADELDALIVAEPSNLQVEYTHRGVIDYEVSATGKAAHSANPAAGNNAIDQLFRFYEAITTLMTPKTKVDPVLGPLLHNVTQIAGGEQINSIPARARLYGNIRTTPLYPNQPLMAEIEALVAELNQQPENELQLTYHYPESPLPGNPQAPFVQLFRKVATHTLGHKVAVVGDSGATDASEFIRAAQKFPVVIFGPGNDSGHQADEYVAIKDYTAAITIYQQVILQFLR</sequence>
<dbReference type="Gene3D" id="3.40.630.10">
    <property type="entry name" value="Zn peptidases"/>
    <property type="match status" value="2"/>
</dbReference>
<evidence type="ECO:0000256" key="12">
    <source>
        <dbReference type="ARBA" id="ARBA00023154"/>
    </source>
</evidence>
<dbReference type="PANTHER" id="PTHR43808:SF8">
    <property type="entry name" value="PEPTIDASE M20 DIMERISATION DOMAIN-CONTAINING PROTEIN"/>
    <property type="match status" value="1"/>
</dbReference>
<reference evidence="16 17" key="1">
    <citation type="journal article" date="2015" name="Genome Announc.">
        <title>Expanding the biotechnology potential of lactobacilli through comparative genomics of 213 strains and associated genera.</title>
        <authorList>
            <person name="Sun Z."/>
            <person name="Harris H.M."/>
            <person name="McCann A."/>
            <person name="Guo C."/>
            <person name="Argimon S."/>
            <person name="Zhang W."/>
            <person name="Yang X."/>
            <person name="Jeffery I.B."/>
            <person name="Cooney J.C."/>
            <person name="Kagawa T.F."/>
            <person name="Liu W."/>
            <person name="Song Y."/>
            <person name="Salvetti E."/>
            <person name="Wrobel A."/>
            <person name="Rasinkangas P."/>
            <person name="Parkhill J."/>
            <person name="Rea M.C."/>
            <person name="O'Sullivan O."/>
            <person name="Ritari J."/>
            <person name="Douillard F.P."/>
            <person name="Paul Ross R."/>
            <person name="Yang R."/>
            <person name="Briner A.E."/>
            <person name="Felis G.E."/>
            <person name="de Vos W.M."/>
            <person name="Barrangou R."/>
            <person name="Klaenhammer T.R."/>
            <person name="Caufield P.W."/>
            <person name="Cui Y."/>
            <person name="Zhang H."/>
            <person name="O'Toole P.W."/>
        </authorList>
    </citation>
    <scope>NUCLEOTIDE SEQUENCE [LARGE SCALE GENOMIC DNA]</scope>
    <source>
        <strain evidence="16 17">DSM 20001</strain>
    </source>
</reference>
<dbReference type="InterPro" id="IPR002933">
    <property type="entry name" value="Peptidase_M20"/>
</dbReference>
<evidence type="ECO:0000256" key="8">
    <source>
        <dbReference type="ARBA" id="ARBA00022723"/>
    </source>
</evidence>
<comment type="catalytic activity">
    <reaction evidence="14">
        <text>N-succinyl-(2S,6S)-2,6-diaminopimelate + H2O = (2S,6S)-2,6-diaminopimelate + succinate</text>
        <dbReference type="Rhea" id="RHEA:22608"/>
        <dbReference type="ChEBI" id="CHEBI:15377"/>
        <dbReference type="ChEBI" id="CHEBI:30031"/>
        <dbReference type="ChEBI" id="CHEBI:57609"/>
        <dbReference type="ChEBI" id="CHEBI:58087"/>
        <dbReference type="EC" id="3.5.1.18"/>
    </reaction>
</comment>
<proteinExistence type="inferred from homology"/>